<organism evidence="2 3">
    <name type="scientific">Empedobacter falsenii</name>
    <dbReference type="NCBI Taxonomy" id="343874"/>
    <lineage>
        <taxon>Bacteria</taxon>
        <taxon>Pseudomonadati</taxon>
        <taxon>Bacteroidota</taxon>
        <taxon>Flavobacteriia</taxon>
        <taxon>Flavobacteriales</taxon>
        <taxon>Weeksellaceae</taxon>
        <taxon>Empedobacter</taxon>
    </lineage>
</organism>
<feature type="transmembrane region" description="Helical" evidence="1">
    <location>
        <begin position="78"/>
        <end position="97"/>
    </location>
</feature>
<evidence type="ECO:0000256" key="1">
    <source>
        <dbReference type="SAM" id="Phobius"/>
    </source>
</evidence>
<proteinExistence type="predicted"/>
<dbReference type="RefSeq" id="WP_284583557.1">
    <property type="nucleotide sequence ID" value="NZ_CP106831.1"/>
</dbReference>
<keyword evidence="3" id="KW-1185">Reference proteome</keyword>
<evidence type="ECO:0000313" key="2">
    <source>
        <dbReference type="EMBL" id="WIH97422.1"/>
    </source>
</evidence>
<evidence type="ECO:0008006" key="4">
    <source>
        <dbReference type="Google" id="ProtNLM"/>
    </source>
</evidence>
<evidence type="ECO:0000313" key="3">
    <source>
        <dbReference type="Proteomes" id="UP001223501"/>
    </source>
</evidence>
<feature type="transmembrane region" description="Helical" evidence="1">
    <location>
        <begin position="47"/>
        <end position="66"/>
    </location>
</feature>
<keyword evidence="1" id="KW-1133">Transmembrane helix</keyword>
<name>A0ABY8V8I2_9FLAO</name>
<dbReference type="EMBL" id="CP106831">
    <property type="protein sequence ID" value="WIH97422.1"/>
    <property type="molecule type" value="Genomic_DNA"/>
</dbReference>
<keyword evidence="1" id="KW-0472">Membrane</keyword>
<gene>
    <name evidence="2" type="ORF">OBA43_00390</name>
</gene>
<protein>
    <recommendedName>
        <fullName evidence="4">DUF3784 domain-containing protein</fullName>
    </recommendedName>
</protein>
<sequence length="266" mass="31816">MIKIILLSVIAVIIITTFIIYYKFIFDKKIRNFIEEGKFHFTQKNERIKIFHFLLFLITNSVFIILLIKNTGLNKLDIILFLIVNISFLIVSWWINIKFPLEHNQINIDEIGNSKILKTTQTNIQLEKHYNVLNTENNVKTNRNSKTSNNLNEKCKVIFTDEQLKKIYNFFVDNDLLADVNIEFKKFEESFLNKPLRVNMEATVLREFYDKLVIQENIFFKDNDSYLSYFINSKDNSYYKKSTFNKQKNYKSKLTNEINELFSDFK</sequence>
<accession>A0ABY8V8I2</accession>
<reference evidence="2 3" key="1">
    <citation type="submission" date="2022-09" db="EMBL/GenBank/DDBJ databases">
        <title>Whole genome sequencing analysis of tet(X)-positive Empedobacter falsenii YWS9-3.</title>
        <authorList>
            <person name="Chen C."/>
            <person name="Lv Y.-L."/>
        </authorList>
    </citation>
    <scope>NUCLEOTIDE SEQUENCE [LARGE SCALE GENOMIC DNA]</scope>
    <source>
        <strain evidence="2 3">YWS9-3_T</strain>
    </source>
</reference>
<dbReference type="Proteomes" id="UP001223501">
    <property type="component" value="Chromosome"/>
</dbReference>
<feature type="transmembrane region" description="Helical" evidence="1">
    <location>
        <begin position="6"/>
        <end position="26"/>
    </location>
</feature>
<keyword evidence="1" id="KW-0812">Transmembrane</keyword>